<dbReference type="InParanoid" id="A0A1B6QQR0"/>
<feature type="compositionally biased region" description="Basic and acidic residues" evidence="5">
    <location>
        <begin position="374"/>
        <end position="383"/>
    </location>
</feature>
<evidence type="ECO:0000256" key="5">
    <source>
        <dbReference type="SAM" id="MobiDB-lite"/>
    </source>
</evidence>
<keyword evidence="8" id="KW-1185">Reference proteome</keyword>
<evidence type="ECO:0000313" key="7">
    <source>
        <dbReference type="EMBL" id="KXG40258.1"/>
    </source>
</evidence>
<protein>
    <recommendedName>
        <fullName evidence="6">HTH myb-type domain-containing protein</fullName>
    </recommendedName>
</protein>
<feature type="compositionally biased region" description="Pro residues" evidence="5">
    <location>
        <begin position="287"/>
        <end position="299"/>
    </location>
</feature>
<dbReference type="NCBIfam" id="TIGR01557">
    <property type="entry name" value="myb_SHAQKYF"/>
    <property type="match status" value="1"/>
</dbReference>
<dbReference type="InterPro" id="IPR009057">
    <property type="entry name" value="Homeodomain-like_sf"/>
</dbReference>
<reference evidence="8" key="2">
    <citation type="journal article" date="2018" name="Plant J.">
        <title>The Sorghum bicolor reference genome: improved assembly, gene annotations, a transcriptome atlas, and signatures of genome organization.</title>
        <authorList>
            <person name="McCormick R.F."/>
            <person name="Truong S.K."/>
            <person name="Sreedasyam A."/>
            <person name="Jenkins J."/>
            <person name="Shu S."/>
            <person name="Sims D."/>
            <person name="Kennedy M."/>
            <person name="Amirebrahimi M."/>
            <person name="Weers B.D."/>
            <person name="McKinley B."/>
            <person name="Mattison A."/>
            <person name="Morishige D.T."/>
            <person name="Grimwood J."/>
            <person name="Schmutz J."/>
            <person name="Mullet J.E."/>
        </authorList>
    </citation>
    <scope>NUCLEOTIDE SEQUENCE [LARGE SCALE GENOMIC DNA]</scope>
    <source>
        <strain evidence="8">cv. BTx623</strain>
    </source>
</reference>
<feature type="domain" description="HTH myb-type" evidence="6">
    <location>
        <begin position="23"/>
        <end position="83"/>
    </location>
</feature>
<feature type="compositionally biased region" description="Low complexity" evidence="5">
    <location>
        <begin position="392"/>
        <end position="406"/>
    </location>
</feature>
<dbReference type="EMBL" id="CM000760">
    <property type="protein sequence ID" value="KXG40258.1"/>
    <property type="molecule type" value="Genomic_DNA"/>
</dbReference>
<feature type="region of interest" description="Disordered" evidence="5">
    <location>
        <begin position="216"/>
        <end position="406"/>
    </location>
</feature>
<proteinExistence type="predicted"/>
<dbReference type="Gene3D" id="1.10.10.60">
    <property type="entry name" value="Homeodomain-like"/>
    <property type="match status" value="1"/>
</dbReference>
<evidence type="ECO:0000256" key="3">
    <source>
        <dbReference type="ARBA" id="ARBA00023163"/>
    </source>
</evidence>
<dbReference type="Pfam" id="PF00249">
    <property type="entry name" value="Myb_DNA-binding"/>
    <property type="match status" value="1"/>
</dbReference>
<dbReference type="PROSITE" id="PS51294">
    <property type="entry name" value="HTH_MYB"/>
    <property type="match status" value="1"/>
</dbReference>
<accession>A0A1B6QQR0</accession>
<organism evidence="7 8">
    <name type="scientific">Sorghum bicolor</name>
    <name type="common">Sorghum</name>
    <name type="synonym">Sorghum vulgare</name>
    <dbReference type="NCBI Taxonomy" id="4558"/>
    <lineage>
        <taxon>Eukaryota</taxon>
        <taxon>Viridiplantae</taxon>
        <taxon>Streptophyta</taxon>
        <taxon>Embryophyta</taxon>
        <taxon>Tracheophyta</taxon>
        <taxon>Spermatophyta</taxon>
        <taxon>Magnoliopsida</taxon>
        <taxon>Liliopsida</taxon>
        <taxon>Poales</taxon>
        <taxon>Poaceae</taxon>
        <taxon>PACMAD clade</taxon>
        <taxon>Panicoideae</taxon>
        <taxon>Andropogonodae</taxon>
        <taxon>Andropogoneae</taxon>
        <taxon>Sorghinae</taxon>
        <taxon>Sorghum</taxon>
    </lineage>
</organism>
<dbReference type="InterPro" id="IPR006447">
    <property type="entry name" value="Myb_dom_plants"/>
</dbReference>
<dbReference type="InterPro" id="IPR017930">
    <property type="entry name" value="Myb_dom"/>
</dbReference>
<evidence type="ECO:0000256" key="1">
    <source>
        <dbReference type="ARBA" id="ARBA00023015"/>
    </source>
</evidence>
<dbReference type="PANTHER" id="PTHR31314:SF188">
    <property type="entry name" value="TRANSCRIPTION FACTOR KAN2 ISOFORM X1-RELATED"/>
    <property type="match status" value="1"/>
</dbReference>
<sequence>MTMVRTTTVVGRERSGGVRQYNRSKVPRLRWTPDLHHCFVHAIHKLGGQDKATPKRVLQLMGVGGLTISHVKSHLQMYRNMRNDLGMQGTMQVHRMQDQEHVYGGGMHMELCTNILVQQQPQQQCDHECDAPCCICCHSPKPGKEATLFQRQLKRAETRREREEIDGSASPKRVVLLRGGPGPGICESDGSPCCALAAAGGYNYMRMMQAAMGVAAAAGAPPPPPPPRHAETMVEPGGRGPGIKQTQLQLARPGADGDGGDEHAPPPPPPPSNSKQRFTFLGFVVAPGPPPPPPPPPPCCSSRDRDHPFEMVGTALTHHRSSAEAARRLPRGLETPPSKAAVAQQVGDPCSSSAGSEEDDDGCSLSLSLALDTRSSRDGDEGGRLSPTATASSRSRISLDLSLSTL</sequence>
<gene>
    <name evidence="7" type="ORF">SORBI_3001G519100</name>
</gene>
<evidence type="ECO:0000256" key="4">
    <source>
        <dbReference type="ARBA" id="ARBA00023242"/>
    </source>
</evidence>
<dbReference type="eggNOG" id="ENOG502RM8S">
    <property type="taxonomic scope" value="Eukaryota"/>
</dbReference>
<keyword evidence="2" id="KW-0238">DNA-binding</keyword>
<dbReference type="InterPro" id="IPR046955">
    <property type="entry name" value="PHR1-like"/>
</dbReference>
<dbReference type="OrthoDB" id="551907at2759"/>
<dbReference type="Gramene" id="KXG40258">
    <property type="protein sequence ID" value="KXG40258"/>
    <property type="gene ID" value="SORBI_3001G519100"/>
</dbReference>
<reference evidence="7 8" key="1">
    <citation type="journal article" date="2009" name="Nature">
        <title>The Sorghum bicolor genome and the diversification of grasses.</title>
        <authorList>
            <person name="Paterson A.H."/>
            <person name="Bowers J.E."/>
            <person name="Bruggmann R."/>
            <person name="Dubchak I."/>
            <person name="Grimwood J."/>
            <person name="Gundlach H."/>
            <person name="Haberer G."/>
            <person name="Hellsten U."/>
            <person name="Mitros T."/>
            <person name="Poliakov A."/>
            <person name="Schmutz J."/>
            <person name="Spannagl M."/>
            <person name="Tang H."/>
            <person name="Wang X."/>
            <person name="Wicker T."/>
            <person name="Bharti A.K."/>
            <person name="Chapman J."/>
            <person name="Feltus F.A."/>
            <person name="Gowik U."/>
            <person name="Grigoriev I.V."/>
            <person name="Lyons E."/>
            <person name="Maher C.A."/>
            <person name="Martis M."/>
            <person name="Narechania A."/>
            <person name="Otillar R.P."/>
            <person name="Penning B.W."/>
            <person name="Salamov A.A."/>
            <person name="Wang Y."/>
            <person name="Zhang L."/>
            <person name="Carpita N.C."/>
            <person name="Freeling M."/>
            <person name="Gingle A.R."/>
            <person name="Hash C.T."/>
            <person name="Keller B."/>
            <person name="Klein P."/>
            <person name="Kresovich S."/>
            <person name="McCann M.C."/>
            <person name="Ming R."/>
            <person name="Peterson D.G."/>
            <person name="Mehboob-ur-Rahman"/>
            <person name="Ware D."/>
            <person name="Westhoff P."/>
            <person name="Mayer K.F."/>
            <person name="Messing J."/>
            <person name="Rokhsar D.S."/>
        </authorList>
    </citation>
    <scope>NUCLEOTIDE SEQUENCE [LARGE SCALE GENOMIC DNA]</scope>
    <source>
        <strain evidence="8">cv. BTx623</strain>
    </source>
</reference>
<dbReference type="FunFam" id="1.10.10.60:FF:000002">
    <property type="entry name" value="Myb family transcription factor"/>
    <property type="match status" value="1"/>
</dbReference>
<dbReference type="OMA" id="IRESDMS"/>
<evidence type="ECO:0000313" key="8">
    <source>
        <dbReference type="Proteomes" id="UP000000768"/>
    </source>
</evidence>
<name>A0A1B6QQR0_SORBI</name>
<dbReference type="PANTHER" id="PTHR31314">
    <property type="entry name" value="MYB FAMILY TRANSCRIPTION FACTOR PHL7-LIKE"/>
    <property type="match status" value="1"/>
</dbReference>
<dbReference type="GO" id="GO:0003700">
    <property type="term" value="F:DNA-binding transcription factor activity"/>
    <property type="evidence" value="ECO:0007669"/>
    <property type="project" value="InterPro"/>
</dbReference>
<dbReference type="Proteomes" id="UP000000768">
    <property type="component" value="Chromosome 1"/>
</dbReference>
<dbReference type="GO" id="GO:0003677">
    <property type="term" value="F:DNA binding"/>
    <property type="evidence" value="ECO:0007669"/>
    <property type="project" value="UniProtKB-KW"/>
</dbReference>
<evidence type="ECO:0000259" key="6">
    <source>
        <dbReference type="PROSITE" id="PS51294"/>
    </source>
</evidence>
<dbReference type="SUPFAM" id="SSF46689">
    <property type="entry name" value="Homeodomain-like"/>
    <property type="match status" value="1"/>
</dbReference>
<dbReference type="InterPro" id="IPR001005">
    <property type="entry name" value="SANT/Myb"/>
</dbReference>
<keyword evidence="3" id="KW-0804">Transcription</keyword>
<dbReference type="AlphaFoldDB" id="A0A1B6QQR0"/>
<evidence type="ECO:0000256" key="2">
    <source>
        <dbReference type="ARBA" id="ARBA00023125"/>
    </source>
</evidence>
<keyword evidence="1" id="KW-0805">Transcription regulation</keyword>
<keyword evidence="4" id="KW-0539">Nucleus</keyword>